<dbReference type="InterPro" id="IPR036513">
    <property type="entry name" value="STAS_dom_sf"/>
</dbReference>
<feature type="domain" description="STAS" evidence="1">
    <location>
        <begin position="1"/>
        <end position="72"/>
    </location>
</feature>
<keyword evidence="3" id="KW-1185">Reference proteome</keyword>
<evidence type="ECO:0000313" key="3">
    <source>
        <dbReference type="Proteomes" id="UP000604083"/>
    </source>
</evidence>
<accession>A0A934RRP2</accession>
<sequence length="149" mass="16188">MSSPRLKEYVDQYLRKGGCEDVVVDLEVCSGMDSTFMGTLAGLAGRLMECGADMFIVGLSERNRDSLVDLGLDALMTLEGEDGGSKWVGKLDEIRGGLTPWTGKQHQAAAADEVLEAHRKLCEVDGRNHAKFDAVLEILEKESAARRAS</sequence>
<dbReference type="InterPro" id="IPR002645">
    <property type="entry name" value="STAS_dom"/>
</dbReference>
<evidence type="ECO:0000313" key="2">
    <source>
        <dbReference type="EMBL" id="MBK1833010.1"/>
    </source>
</evidence>
<dbReference type="PROSITE" id="PS50801">
    <property type="entry name" value="STAS"/>
    <property type="match status" value="1"/>
</dbReference>
<proteinExistence type="predicted"/>
<reference evidence="2" key="1">
    <citation type="submission" date="2021-01" db="EMBL/GenBank/DDBJ databases">
        <title>Modified the classification status of verrucomicrobia.</title>
        <authorList>
            <person name="Feng X."/>
        </authorList>
    </citation>
    <scope>NUCLEOTIDE SEQUENCE</scope>
    <source>
        <strain evidence="2">KCTC 12986</strain>
    </source>
</reference>
<name>A0A934RRP2_9BACT</name>
<dbReference type="Proteomes" id="UP000604083">
    <property type="component" value="Unassembled WGS sequence"/>
</dbReference>
<dbReference type="Pfam" id="PF01740">
    <property type="entry name" value="STAS"/>
    <property type="match status" value="1"/>
</dbReference>
<dbReference type="AlphaFoldDB" id="A0A934RRP2"/>
<gene>
    <name evidence="2" type="ORF">JIN78_02960</name>
</gene>
<dbReference type="CDD" id="cd07043">
    <property type="entry name" value="STAS_anti-anti-sigma_factors"/>
    <property type="match status" value="1"/>
</dbReference>
<evidence type="ECO:0000259" key="1">
    <source>
        <dbReference type="PROSITE" id="PS50801"/>
    </source>
</evidence>
<dbReference type="Gene3D" id="3.30.750.24">
    <property type="entry name" value="STAS domain"/>
    <property type="match status" value="1"/>
</dbReference>
<organism evidence="2 3">
    <name type="scientific">Roseibacillus ishigakijimensis</name>
    <dbReference type="NCBI Taxonomy" id="454146"/>
    <lineage>
        <taxon>Bacteria</taxon>
        <taxon>Pseudomonadati</taxon>
        <taxon>Verrucomicrobiota</taxon>
        <taxon>Verrucomicrobiia</taxon>
        <taxon>Verrucomicrobiales</taxon>
        <taxon>Verrucomicrobiaceae</taxon>
        <taxon>Roseibacillus</taxon>
    </lineage>
</organism>
<protein>
    <submittedName>
        <fullName evidence="2">STAS domain-containing protein</fullName>
    </submittedName>
</protein>
<comment type="caution">
    <text evidence="2">The sequence shown here is derived from an EMBL/GenBank/DDBJ whole genome shotgun (WGS) entry which is preliminary data.</text>
</comment>
<dbReference type="SUPFAM" id="SSF52091">
    <property type="entry name" value="SpoIIaa-like"/>
    <property type="match status" value="1"/>
</dbReference>
<dbReference type="EMBL" id="JAENIO010000005">
    <property type="protein sequence ID" value="MBK1833010.1"/>
    <property type="molecule type" value="Genomic_DNA"/>
</dbReference>